<feature type="compositionally biased region" description="Basic and acidic residues" evidence="1">
    <location>
        <begin position="474"/>
        <end position="496"/>
    </location>
</feature>
<feature type="compositionally biased region" description="Basic residues" evidence="1">
    <location>
        <begin position="144"/>
        <end position="153"/>
    </location>
</feature>
<feature type="region of interest" description="Disordered" evidence="1">
    <location>
        <begin position="445"/>
        <end position="496"/>
    </location>
</feature>
<dbReference type="PANTHER" id="PTHR34285">
    <property type="entry name" value="OS08G0510800 PROTEIN"/>
    <property type="match status" value="1"/>
</dbReference>
<gene>
    <name evidence="2" type="ORF">GOP47_0016579</name>
</gene>
<dbReference type="PANTHER" id="PTHR34285:SF3">
    <property type="entry name" value="OS08G0510800 PROTEIN"/>
    <property type="match status" value="1"/>
</dbReference>
<feature type="compositionally biased region" description="Basic and acidic residues" evidence="1">
    <location>
        <begin position="256"/>
        <end position="281"/>
    </location>
</feature>
<feature type="non-terminal residue" evidence="2">
    <location>
        <position position="496"/>
    </location>
</feature>
<keyword evidence="3" id="KW-1185">Reference proteome</keyword>
<protein>
    <submittedName>
        <fullName evidence="2">Uncharacterized protein</fullName>
    </submittedName>
</protein>
<feature type="non-terminal residue" evidence="2">
    <location>
        <position position="1"/>
    </location>
</feature>
<evidence type="ECO:0000313" key="2">
    <source>
        <dbReference type="EMBL" id="KAI5068234.1"/>
    </source>
</evidence>
<feature type="region of interest" description="Disordered" evidence="1">
    <location>
        <begin position="135"/>
        <end position="168"/>
    </location>
</feature>
<evidence type="ECO:0000313" key="3">
    <source>
        <dbReference type="Proteomes" id="UP000886520"/>
    </source>
</evidence>
<proteinExistence type="predicted"/>
<evidence type="ECO:0000256" key="1">
    <source>
        <dbReference type="SAM" id="MobiDB-lite"/>
    </source>
</evidence>
<sequence>SVTFREEKSPLIRMKFPVTLAGFPMASGIVLGDNQDLALHLGTPPDACPSVKISYQPNLPSSPLSLFLKAGIGPWGPPCTAALSLSAELRFSRAASGPFFTLHVKPQIGDFSLRKMVKLASFGALSDSPKVIKEGSSHSQICSKSRRQSHSSRRSSSEAPRPVLASEEISHPAIFDDAEAGDKVVSGNSHGLLGDVPALTPLQLDKRSLFTPMPYRGQPFNRVHDGISEEAESVDNWGNDYVKVDDFEKSNRRFHDNDLNFSTRSHDDKTSNFEDFKDRQSHPGSPLSASAGGGSCINEQDTASMPKTVDFFPVPWRLGVDESIRGWSLHAHTSLPLGSQTALKFRWGVNAHRDFLQGWDSQLSSVKLPYLYLQKVSLLTTGFTLESCKQGGFPNGGPLPTRPQYEEIHELSPVAALCGSMKRQLQLLYAENQVLKKAMEDMKAQFEQRGNGKPRNLGGNLGDVLMEEPATDGGSKEKKEPFLKSRNEKGGSVSDK</sequence>
<organism evidence="2 3">
    <name type="scientific">Adiantum capillus-veneris</name>
    <name type="common">Maidenhair fern</name>
    <dbReference type="NCBI Taxonomy" id="13818"/>
    <lineage>
        <taxon>Eukaryota</taxon>
        <taxon>Viridiplantae</taxon>
        <taxon>Streptophyta</taxon>
        <taxon>Embryophyta</taxon>
        <taxon>Tracheophyta</taxon>
        <taxon>Polypodiopsida</taxon>
        <taxon>Polypodiidae</taxon>
        <taxon>Polypodiales</taxon>
        <taxon>Pteridineae</taxon>
        <taxon>Pteridaceae</taxon>
        <taxon>Vittarioideae</taxon>
        <taxon>Adiantum</taxon>
    </lineage>
</organism>
<name>A0A9D4UIR6_ADICA</name>
<feature type="region of interest" description="Disordered" evidence="1">
    <location>
        <begin position="256"/>
        <end position="300"/>
    </location>
</feature>
<dbReference type="EMBL" id="JABFUD020000016">
    <property type="protein sequence ID" value="KAI5068234.1"/>
    <property type="molecule type" value="Genomic_DNA"/>
</dbReference>
<reference evidence="2" key="1">
    <citation type="submission" date="2021-01" db="EMBL/GenBank/DDBJ databases">
        <title>Adiantum capillus-veneris genome.</title>
        <authorList>
            <person name="Fang Y."/>
            <person name="Liao Q."/>
        </authorList>
    </citation>
    <scope>NUCLEOTIDE SEQUENCE</scope>
    <source>
        <strain evidence="2">H3</strain>
        <tissue evidence="2">Leaf</tissue>
    </source>
</reference>
<comment type="caution">
    <text evidence="2">The sequence shown here is derived from an EMBL/GenBank/DDBJ whole genome shotgun (WGS) entry which is preliminary data.</text>
</comment>
<accession>A0A9D4UIR6</accession>
<dbReference type="AlphaFoldDB" id="A0A9D4UIR6"/>
<dbReference type="OrthoDB" id="1926966at2759"/>
<dbReference type="Proteomes" id="UP000886520">
    <property type="component" value="Chromosome 16"/>
</dbReference>